<reference evidence="9" key="1">
    <citation type="submission" date="2016-10" db="EMBL/GenBank/DDBJ databases">
        <authorList>
            <person name="Varghese N."/>
            <person name="Submissions S."/>
        </authorList>
    </citation>
    <scope>NUCLEOTIDE SEQUENCE [LARGE SCALE GENOMIC DNA]</scope>
    <source>
        <strain evidence="9">DSM 45004</strain>
    </source>
</reference>
<evidence type="ECO:0000256" key="4">
    <source>
        <dbReference type="ARBA" id="ARBA00022691"/>
    </source>
</evidence>
<keyword evidence="2 8" id="KW-0489">Methyltransferase</keyword>
<evidence type="ECO:0000313" key="9">
    <source>
        <dbReference type="Proteomes" id="UP000198716"/>
    </source>
</evidence>
<dbReference type="InterPro" id="IPR050953">
    <property type="entry name" value="N4_N6_ade-DNA_methylase"/>
</dbReference>
<dbReference type="Pfam" id="PF07669">
    <property type="entry name" value="Eco57I"/>
    <property type="match status" value="1"/>
</dbReference>
<dbReference type="SUPFAM" id="SSF53335">
    <property type="entry name" value="S-adenosyl-L-methionine-dependent methyltransferases"/>
    <property type="match status" value="1"/>
</dbReference>
<evidence type="ECO:0000256" key="5">
    <source>
        <dbReference type="ARBA" id="ARBA00047942"/>
    </source>
</evidence>
<dbReference type="PANTHER" id="PTHR33841">
    <property type="entry name" value="DNA METHYLTRANSFERASE YEEA-RELATED"/>
    <property type="match status" value="1"/>
</dbReference>
<evidence type="ECO:0000313" key="8">
    <source>
        <dbReference type="EMBL" id="SFE23130.1"/>
    </source>
</evidence>
<dbReference type="EC" id="2.1.1.72" evidence="1"/>
<evidence type="ECO:0000256" key="6">
    <source>
        <dbReference type="SAM" id="MobiDB-lite"/>
    </source>
</evidence>
<comment type="catalytic activity">
    <reaction evidence="5">
        <text>a 2'-deoxyadenosine in DNA + S-adenosyl-L-methionine = an N(6)-methyl-2'-deoxyadenosine in DNA + S-adenosyl-L-homocysteine + H(+)</text>
        <dbReference type="Rhea" id="RHEA:15197"/>
        <dbReference type="Rhea" id="RHEA-COMP:12418"/>
        <dbReference type="Rhea" id="RHEA-COMP:12419"/>
        <dbReference type="ChEBI" id="CHEBI:15378"/>
        <dbReference type="ChEBI" id="CHEBI:57856"/>
        <dbReference type="ChEBI" id="CHEBI:59789"/>
        <dbReference type="ChEBI" id="CHEBI:90615"/>
        <dbReference type="ChEBI" id="CHEBI:90616"/>
        <dbReference type="EC" id="2.1.1.72"/>
    </reaction>
</comment>
<dbReference type="Gene3D" id="3.40.50.150">
    <property type="entry name" value="Vaccinia Virus protein VP39"/>
    <property type="match status" value="2"/>
</dbReference>
<evidence type="ECO:0000256" key="1">
    <source>
        <dbReference type="ARBA" id="ARBA00011900"/>
    </source>
</evidence>
<dbReference type="PRINTS" id="PR00507">
    <property type="entry name" value="N12N6MTFRASE"/>
</dbReference>
<feature type="domain" description="Type II methyltransferase M.TaqI-like" evidence="7">
    <location>
        <begin position="569"/>
        <end position="809"/>
    </location>
</feature>
<dbReference type="InterPro" id="IPR029063">
    <property type="entry name" value="SAM-dependent_MTases_sf"/>
</dbReference>
<dbReference type="GO" id="GO:0006304">
    <property type="term" value="P:DNA modification"/>
    <property type="evidence" value="ECO:0007669"/>
    <property type="project" value="InterPro"/>
</dbReference>
<dbReference type="EMBL" id="FOMZ01000009">
    <property type="protein sequence ID" value="SFE23130.1"/>
    <property type="molecule type" value="Genomic_DNA"/>
</dbReference>
<feature type="region of interest" description="Disordered" evidence="6">
    <location>
        <begin position="1358"/>
        <end position="1382"/>
    </location>
</feature>
<keyword evidence="4" id="KW-0949">S-adenosyl-L-methionine</keyword>
<dbReference type="GO" id="GO:0032259">
    <property type="term" value="P:methylation"/>
    <property type="evidence" value="ECO:0007669"/>
    <property type="project" value="UniProtKB-KW"/>
</dbReference>
<keyword evidence="3 8" id="KW-0808">Transferase</keyword>
<evidence type="ECO:0000256" key="2">
    <source>
        <dbReference type="ARBA" id="ARBA00022603"/>
    </source>
</evidence>
<dbReference type="PANTHER" id="PTHR33841:SF1">
    <property type="entry name" value="DNA METHYLTRANSFERASE A"/>
    <property type="match status" value="1"/>
</dbReference>
<name>A0A1I1YYN2_9ACTN</name>
<dbReference type="GO" id="GO:0009007">
    <property type="term" value="F:site-specific DNA-methyltransferase (adenine-specific) activity"/>
    <property type="evidence" value="ECO:0007669"/>
    <property type="project" value="UniProtKB-EC"/>
</dbReference>
<gene>
    <name evidence="8" type="ORF">SAMN04487819_109254</name>
</gene>
<dbReference type="Proteomes" id="UP000198716">
    <property type="component" value="Unassembled WGS sequence"/>
</dbReference>
<organism evidence="8 9">
    <name type="scientific">Actinopolyspora alba</name>
    <dbReference type="NCBI Taxonomy" id="673379"/>
    <lineage>
        <taxon>Bacteria</taxon>
        <taxon>Bacillati</taxon>
        <taxon>Actinomycetota</taxon>
        <taxon>Actinomycetes</taxon>
        <taxon>Actinopolysporales</taxon>
        <taxon>Actinopolysporaceae</taxon>
        <taxon>Actinopolyspora</taxon>
        <taxon>Actinopolyspora alba group</taxon>
    </lineage>
</organism>
<keyword evidence="9" id="KW-1185">Reference proteome</keyword>
<dbReference type="InterPro" id="IPR011639">
    <property type="entry name" value="MethylTrfase_TaqI-like_dom"/>
</dbReference>
<proteinExistence type="predicted"/>
<evidence type="ECO:0000259" key="7">
    <source>
        <dbReference type="Pfam" id="PF07669"/>
    </source>
</evidence>
<sequence>MSSITRNQVFSAVHTIGNLLPVDLLLRVAEGKDISGSTPSDYRVVGSRSVRDEAERHWEFLRSVWADLRMKLPAAPQDDAPADPTGLAVPQWLMPLFTELGFGELTPLADGILAESGDKTFPVAYLWNHVPIHVTPWNSELDKRPSGAGSVPPQSLLQELLNRTDAHLWGVVTNGRQVRLLRDSNALSTASYVEFDLEAIFDGELFSEFVLLYRMLHVSRFAVADGAGPATCWLERWRLDAISSGTRALDQLREGVENAITTLGTGFLRHPANTALRENVDPQELHRALLRLVYRLLFVFVVEDREVLHPRRTAATEEGKHAEELARERYAAYFSTAKLRAHARRRRGSTHDDLYRALRLVLDALGEENGRPELALPGLGGIFDRTEADAPLEGLSLSNEYLLGAVRHLSQVRDPASKRLRTVDYRHLDAEELGSIYESLLERVPKHSTVDREFTLVALAGNERKTTGSYYTPASLIECLLDSSLDPVLDDAVKRGEQRATQAGNTDPSDSIVEELLSLTVCDPACGSGHFLLAAARRIAKRVASVRERNPEPTVDAVRQALHEVIARCIYGVDLNPIAVELVKVSLWLEAMEPGKPLSFLDAHVKVGNALIGATPSLIREGIPDKAFKPTEGDDEKIARKLQDENLQQRTGQFGLFEAEENVPVANREFGANLREIIEGPSGTLTAVRRKEKQYEAWQNADEYQHARHVADAWCAAFMWYKTTDAPPAITHDVFQNIRAGSSVDPRVHEEIAVLSERYQFFHWHLAFPDVFTVDANDTGSDREAGWSGGFDCLLGNPPWDKVDFEDKKYFSAVESSIAEISGVTRRDHIAEWAAEHPEEGRRYYLARRKQKSTFHFAGSSGLFPLCAHGLSIKGVNSLLTDQLFTELFSTVVAATGRAGCIIQSSIATGAGAQYLFSDFTRRGSIRMLYDFENRNKLFDIHRSYKFCLFSFGGHGLHEPESKFAFFLLDVVELDDPTRTFTLAPEEIALINPNTGNLPIFRDRRDAELTAAIYRRIPVLWDETTKSGNRWGIVFKNLFNMTDDSDLFRTREQLEREGWELDGNVFVRGEERMLPLYEAKMVDFFNHRAADVVKSKTAVNRQNQPRYLTTGELQDPNRLAMPLNWIAESGLIQTRRKNKDVKVPGVQIRLEEVGWERDWLCGWSDVTSPTNERTAIPTFIPRTAVGHTFPLMFPHVSPDLVAALITTQSSLVFDFVSRQKVNSNHMALMTWKQLPVPTPQTMKPHTPFVIPRVLELTYTAHDMSGLAKDLDDSGAPFRWDEERRSFIRAELDAYFFHLYGIERTDVDYILETFQSDTGGLKNSDIKKYGTYRTKDLILAEYDRMATAGVSLDTPLVDGDNYASTLNPPPGQGPRHPAREARP</sequence>
<dbReference type="RefSeq" id="WP_092928006.1">
    <property type="nucleotide sequence ID" value="NZ_FOMZ01000009.1"/>
</dbReference>
<evidence type="ECO:0000256" key="3">
    <source>
        <dbReference type="ARBA" id="ARBA00022679"/>
    </source>
</evidence>
<protein>
    <recommendedName>
        <fullName evidence="1">site-specific DNA-methyltransferase (adenine-specific)</fullName>
        <ecNumber evidence="1">2.1.1.72</ecNumber>
    </recommendedName>
</protein>
<accession>A0A1I1YYN2</accession>